<dbReference type="EMBL" id="QXFW01006822">
    <property type="protein sequence ID" value="KAE8958378.1"/>
    <property type="molecule type" value="Genomic_DNA"/>
</dbReference>
<evidence type="ECO:0000313" key="1">
    <source>
        <dbReference type="EMBL" id="KAE8958378.1"/>
    </source>
</evidence>
<name>A0A6A3GRX0_9STRA</name>
<dbReference type="AlphaFoldDB" id="A0A6A3GRX0"/>
<proteinExistence type="predicted"/>
<gene>
    <name evidence="1" type="ORF">PF011_g30791</name>
</gene>
<organism evidence="1 2">
    <name type="scientific">Phytophthora fragariae</name>
    <dbReference type="NCBI Taxonomy" id="53985"/>
    <lineage>
        <taxon>Eukaryota</taxon>
        <taxon>Sar</taxon>
        <taxon>Stramenopiles</taxon>
        <taxon>Oomycota</taxon>
        <taxon>Peronosporomycetes</taxon>
        <taxon>Peronosporales</taxon>
        <taxon>Peronosporaceae</taxon>
        <taxon>Phytophthora</taxon>
    </lineage>
</organism>
<sequence length="55" mass="5303">MSVPAQLSSSELVSLSASLAGGVPGGLSSITAPSSLVAAASTLCFSPNRLSILAK</sequence>
<protein>
    <submittedName>
        <fullName evidence="1">Uncharacterized protein</fullName>
    </submittedName>
</protein>
<accession>A0A6A3GRX0</accession>
<reference evidence="1 2" key="1">
    <citation type="submission" date="2018-09" db="EMBL/GenBank/DDBJ databases">
        <title>Genomic investigation of the strawberry pathogen Phytophthora fragariae indicates pathogenicity is determined by transcriptional variation in three key races.</title>
        <authorList>
            <person name="Adams T.M."/>
            <person name="Armitage A.D."/>
            <person name="Sobczyk M.K."/>
            <person name="Bates H.J."/>
            <person name="Dunwell J.M."/>
            <person name="Nellist C.F."/>
            <person name="Harrison R.J."/>
        </authorList>
    </citation>
    <scope>NUCLEOTIDE SEQUENCE [LARGE SCALE GENOMIC DNA]</scope>
    <source>
        <strain evidence="1 2">SCRP245</strain>
    </source>
</reference>
<comment type="caution">
    <text evidence="1">The sequence shown here is derived from an EMBL/GenBank/DDBJ whole genome shotgun (WGS) entry which is preliminary data.</text>
</comment>
<evidence type="ECO:0000313" key="2">
    <source>
        <dbReference type="Proteomes" id="UP000460718"/>
    </source>
</evidence>
<dbReference type="Proteomes" id="UP000460718">
    <property type="component" value="Unassembled WGS sequence"/>
</dbReference>